<comment type="caution">
    <text evidence="13">The sequence shown here is derived from an EMBL/GenBank/DDBJ whole genome shotgun (WGS) entry which is preliminary data.</text>
</comment>
<dbReference type="InterPro" id="IPR002501">
    <property type="entry name" value="PsdUridine_synth_N"/>
</dbReference>
<dbReference type="GO" id="GO:0006062">
    <property type="term" value="P:sorbitol catabolic process"/>
    <property type="evidence" value="ECO:0007669"/>
    <property type="project" value="TreeGrafter"/>
</dbReference>
<dbReference type="PANTHER" id="PTHR43161">
    <property type="entry name" value="SORBITOL DEHYDROGENASE"/>
    <property type="match status" value="1"/>
</dbReference>
<organism evidence="13 14">
    <name type="scientific">Pyrrhoderma noxium</name>
    <dbReference type="NCBI Taxonomy" id="2282107"/>
    <lineage>
        <taxon>Eukaryota</taxon>
        <taxon>Fungi</taxon>
        <taxon>Dikarya</taxon>
        <taxon>Basidiomycota</taxon>
        <taxon>Agaricomycotina</taxon>
        <taxon>Agaricomycetes</taxon>
        <taxon>Hymenochaetales</taxon>
        <taxon>Hymenochaetaceae</taxon>
        <taxon>Pyrrhoderma</taxon>
    </lineage>
</organism>
<dbReference type="Pfam" id="PF00107">
    <property type="entry name" value="ADH_zinc_N"/>
    <property type="match status" value="1"/>
</dbReference>
<sequence>MSEEDNIAFLISGAYKTTFAQRPIPSISANDVLIAVKKTGICGSDMHLYLEGKKLGNPVTTPFALGHESSGIIVKVGENVESLKPGDRVAMEPGIYCGYCNACRNGTYYMCEFREFASTPLQSDTGRWSHEPLSVAVHAVSTIARLRINQRVAVFGAGPIGLTCMAVSRAIGASQVIAIDIVPNRLEFAKSYAATETFLPPKIKETESKIQYSRRAVNLMYETLGIDEKMGNGIDLVVDATGTEICAQMGIFLAKSGGTYIQVGMGADEAEIPITLLAVKELAAKGACRYGPGDYKLAIALVSSGKVDLKPLVSHRYKFEDAKLALETTRKGKRFEQSIEASPSILSKMPKVTLPSLPISSLFGMYIASENAEKLYRSKQDGVENKEDKGRRRRKRGGRVLEAKMGQGGTLDPLADGVLVIGVNKGTKKLGDFLDCVKEYRTTCLLGCETDSYDAEGTIVRTAPWHHISREKVEAILEQFRGEIQQTPPVFSALKMDGRPLYEYARSGDPLPRPIEKRTVTIHSLKLTHWIPGSEHSFHYPEKKFTDEEREKMERALRGKQIPEDAQIKDEPETSISNRADVSTEVESEGKTLRPPAFVLSMQVSGGTYVRSIAHDIGHALGSAAHVVTLTRSQQGRFKLPSTLETKTPLLDSTKSNTNEPTSSEAELTGDNTTSNVEQRICLPCDGDYSLNQF</sequence>
<comment type="cofactor">
    <cofactor evidence="2 10">
        <name>Zn(2+)</name>
        <dbReference type="ChEBI" id="CHEBI:29105"/>
    </cofactor>
</comment>
<evidence type="ECO:0000256" key="5">
    <source>
        <dbReference type="ARBA" id="ARBA00012787"/>
    </source>
</evidence>
<dbReference type="AlphaFoldDB" id="A0A286UWT2"/>
<dbReference type="STRING" id="2282107.A0A286UWT2"/>
<dbReference type="GO" id="GO:0003939">
    <property type="term" value="F:L-iditol 2-dehydrogenase (NAD+) activity"/>
    <property type="evidence" value="ECO:0007669"/>
    <property type="project" value="TreeGrafter"/>
</dbReference>
<dbReference type="EMBL" id="NBII01000001">
    <property type="protein sequence ID" value="PAV24057.1"/>
    <property type="molecule type" value="Genomic_DNA"/>
</dbReference>
<evidence type="ECO:0000313" key="13">
    <source>
        <dbReference type="EMBL" id="PAV24057.1"/>
    </source>
</evidence>
<keyword evidence="6 10" id="KW-0479">Metal-binding</keyword>
<name>A0A286UWT2_9AGAM</name>
<evidence type="ECO:0000256" key="1">
    <source>
        <dbReference type="ARBA" id="ARBA00001166"/>
    </source>
</evidence>
<dbReference type="InterPro" id="IPR020103">
    <property type="entry name" value="PsdUridine_synth_cat_dom_sf"/>
</dbReference>
<dbReference type="EC" id="5.4.99.25" evidence="5"/>
<dbReference type="HAMAP" id="MF_01080">
    <property type="entry name" value="TruB_bact"/>
    <property type="match status" value="1"/>
</dbReference>
<dbReference type="FunFam" id="3.40.50.720:FF:000068">
    <property type="entry name" value="Sorbitol dehydrogenase"/>
    <property type="match status" value="1"/>
</dbReference>
<evidence type="ECO:0000259" key="12">
    <source>
        <dbReference type="SMART" id="SM00829"/>
    </source>
</evidence>
<evidence type="ECO:0000256" key="11">
    <source>
        <dbReference type="SAM" id="MobiDB-lite"/>
    </source>
</evidence>
<evidence type="ECO:0000256" key="3">
    <source>
        <dbReference type="ARBA" id="ARBA00008072"/>
    </source>
</evidence>
<dbReference type="InterPro" id="IPR020843">
    <property type="entry name" value="ER"/>
</dbReference>
<feature type="region of interest" description="Disordered" evidence="11">
    <location>
        <begin position="643"/>
        <end position="673"/>
    </location>
</feature>
<dbReference type="SUPFAM" id="SSF50129">
    <property type="entry name" value="GroES-like"/>
    <property type="match status" value="1"/>
</dbReference>
<dbReference type="InterPro" id="IPR011032">
    <property type="entry name" value="GroES-like_sf"/>
</dbReference>
<dbReference type="InterPro" id="IPR002328">
    <property type="entry name" value="ADH_Zn_CS"/>
</dbReference>
<dbReference type="SUPFAM" id="SSF51735">
    <property type="entry name" value="NAD(P)-binding Rossmann-fold domains"/>
    <property type="match status" value="1"/>
</dbReference>
<evidence type="ECO:0000256" key="2">
    <source>
        <dbReference type="ARBA" id="ARBA00001947"/>
    </source>
</evidence>
<dbReference type="NCBIfam" id="TIGR00431">
    <property type="entry name" value="TruB"/>
    <property type="match status" value="1"/>
</dbReference>
<keyword evidence="9" id="KW-0520">NAD</keyword>
<keyword evidence="8" id="KW-0560">Oxidoreductase</keyword>
<evidence type="ECO:0000256" key="10">
    <source>
        <dbReference type="RuleBase" id="RU361277"/>
    </source>
</evidence>
<evidence type="ECO:0000256" key="4">
    <source>
        <dbReference type="ARBA" id="ARBA00008999"/>
    </source>
</evidence>
<dbReference type="CDD" id="cd05285">
    <property type="entry name" value="sorbitol_DH"/>
    <property type="match status" value="1"/>
</dbReference>
<dbReference type="GO" id="GO:0003723">
    <property type="term" value="F:RNA binding"/>
    <property type="evidence" value="ECO:0007669"/>
    <property type="project" value="InterPro"/>
</dbReference>
<feature type="domain" description="Enoyl reductase (ER)" evidence="12">
    <location>
        <begin position="13"/>
        <end position="334"/>
    </location>
</feature>
<dbReference type="SUPFAM" id="SSF55120">
    <property type="entry name" value="Pseudouridine synthase"/>
    <property type="match status" value="1"/>
</dbReference>
<evidence type="ECO:0000256" key="7">
    <source>
        <dbReference type="ARBA" id="ARBA00022833"/>
    </source>
</evidence>
<dbReference type="InterPro" id="IPR013154">
    <property type="entry name" value="ADH-like_N"/>
</dbReference>
<comment type="similarity">
    <text evidence="3 10">Belongs to the zinc-containing alcohol dehydrogenase family.</text>
</comment>
<keyword evidence="14" id="KW-1185">Reference proteome</keyword>
<dbReference type="GO" id="GO:0160148">
    <property type="term" value="F:tRNA pseudouridine(55) synthase activity"/>
    <property type="evidence" value="ECO:0007669"/>
    <property type="project" value="UniProtKB-EC"/>
</dbReference>
<gene>
    <name evidence="13" type="ORF">PNOK_0112500</name>
</gene>
<dbReference type="Pfam" id="PF01509">
    <property type="entry name" value="TruB_N"/>
    <property type="match status" value="1"/>
</dbReference>
<dbReference type="SMART" id="SM00829">
    <property type="entry name" value="PKS_ER"/>
    <property type="match status" value="1"/>
</dbReference>
<dbReference type="InterPro" id="IPR036291">
    <property type="entry name" value="NAD(P)-bd_dom_sf"/>
</dbReference>
<comment type="similarity">
    <text evidence="4">Belongs to the pseudouridine synthase TruB family.</text>
</comment>
<feature type="region of interest" description="Disordered" evidence="11">
    <location>
        <begin position="378"/>
        <end position="400"/>
    </location>
</feature>
<dbReference type="Gene3D" id="3.30.2350.10">
    <property type="entry name" value="Pseudouridine synthase"/>
    <property type="match status" value="1"/>
</dbReference>
<dbReference type="InterPro" id="IPR014780">
    <property type="entry name" value="tRNA_psdUridine_synth_TruB"/>
</dbReference>
<protein>
    <recommendedName>
        <fullName evidence="5">tRNA pseudouridine(55) synthase</fullName>
        <ecNumber evidence="5">5.4.99.25</ecNumber>
    </recommendedName>
</protein>
<dbReference type="InterPro" id="IPR013149">
    <property type="entry name" value="ADH-like_C"/>
</dbReference>
<dbReference type="InParanoid" id="A0A286UWT2"/>
<reference evidence="13 14" key="1">
    <citation type="journal article" date="2017" name="Mol. Ecol.">
        <title>Comparative and population genomic landscape of Phellinus noxius: A hypervariable fungus causing root rot in trees.</title>
        <authorList>
            <person name="Chung C.L."/>
            <person name="Lee T.J."/>
            <person name="Akiba M."/>
            <person name="Lee H.H."/>
            <person name="Kuo T.H."/>
            <person name="Liu D."/>
            <person name="Ke H.M."/>
            <person name="Yokoi T."/>
            <person name="Roa M.B."/>
            <person name="Lu M.J."/>
            <person name="Chang Y.Y."/>
            <person name="Ann P.J."/>
            <person name="Tsai J.N."/>
            <person name="Chen C.Y."/>
            <person name="Tzean S.S."/>
            <person name="Ota Y."/>
            <person name="Hattori T."/>
            <person name="Sahashi N."/>
            <person name="Liou R.F."/>
            <person name="Kikuchi T."/>
            <person name="Tsai I.J."/>
        </authorList>
    </citation>
    <scope>NUCLEOTIDE SEQUENCE [LARGE SCALE GENOMIC DNA]</scope>
    <source>
        <strain evidence="13 14">FFPRI411160</strain>
    </source>
</reference>
<feature type="compositionally biased region" description="Basic and acidic residues" evidence="11">
    <location>
        <begin position="378"/>
        <end position="390"/>
    </location>
</feature>
<accession>A0A286UWT2</accession>
<dbReference type="InterPro" id="IPR045306">
    <property type="entry name" value="SDH-like"/>
</dbReference>
<dbReference type="GO" id="GO:0001522">
    <property type="term" value="P:pseudouridine synthesis"/>
    <property type="evidence" value="ECO:0007669"/>
    <property type="project" value="InterPro"/>
</dbReference>
<dbReference type="Gene3D" id="3.90.180.10">
    <property type="entry name" value="Medium-chain alcohol dehydrogenases, catalytic domain"/>
    <property type="match status" value="2"/>
</dbReference>
<dbReference type="PROSITE" id="PS00059">
    <property type="entry name" value="ADH_ZINC"/>
    <property type="match status" value="1"/>
</dbReference>
<evidence type="ECO:0000256" key="9">
    <source>
        <dbReference type="ARBA" id="ARBA00023027"/>
    </source>
</evidence>
<keyword evidence="7 10" id="KW-0862">Zinc</keyword>
<dbReference type="PANTHER" id="PTHR43161:SF9">
    <property type="entry name" value="SORBITOL DEHYDROGENASE"/>
    <property type="match status" value="1"/>
</dbReference>
<evidence type="ECO:0000256" key="8">
    <source>
        <dbReference type="ARBA" id="ARBA00023002"/>
    </source>
</evidence>
<feature type="compositionally biased region" description="Basic and acidic residues" evidence="11">
    <location>
        <begin position="563"/>
        <end position="572"/>
    </location>
</feature>
<dbReference type="Gene3D" id="3.40.50.720">
    <property type="entry name" value="NAD(P)-binding Rossmann-like Domain"/>
    <property type="match status" value="1"/>
</dbReference>
<dbReference type="GO" id="GO:0008033">
    <property type="term" value="P:tRNA processing"/>
    <property type="evidence" value="ECO:0007669"/>
    <property type="project" value="UniProtKB-KW"/>
</dbReference>
<feature type="region of interest" description="Disordered" evidence="11">
    <location>
        <begin position="563"/>
        <end position="589"/>
    </location>
</feature>
<dbReference type="Pfam" id="PF08240">
    <property type="entry name" value="ADH_N"/>
    <property type="match status" value="1"/>
</dbReference>
<evidence type="ECO:0000256" key="6">
    <source>
        <dbReference type="ARBA" id="ARBA00022723"/>
    </source>
</evidence>
<dbReference type="GO" id="GO:0008270">
    <property type="term" value="F:zinc ion binding"/>
    <property type="evidence" value="ECO:0007669"/>
    <property type="project" value="InterPro"/>
</dbReference>
<dbReference type="Proteomes" id="UP000217199">
    <property type="component" value="Unassembled WGS sequence"/>
</dbReference>
<proteinExistence type="inferred from homology"/>
<dbReference type="OrthoDB" id="9995526at2759"/>
<comment type="catalytic activity">
    <reaction evidence="1">
        <text>a uridine in mRNA = a pseudouridine in mRNA</text>
        <dbReference type="Rhea" id="RHEA:56644"/>
        <dbReference type="Rhea" id="RHEA-COMP:14658"/>
        <dbReference type="Rhea" id="RHEA-COMP:14659"/>
        <dbReference type="ChEBI" id="CHEBI:65314"/>
        <dbReference type="ChEBI" id="CHEBI:65315"/>
    </reaction>
</comment>
<evidence type="ECO:0000313" key="14">
    <source>
        <dbReference type="Proteomes" id="UP000217199"/>
    </source>
</evidence>